<dbReference type="InterPro" id="IPR037523">
    <property type="entry name" value="VOC_core"/>
</dbReference>
<dbReference type="InterPro" id="IPR029068">
    <property type="entry name" value="Glyas_Bleomycin-R_OHBP_Dase"/>
</dbReference>
<accession>A0A1F6AZD2</accession>
<comment type="caution">
    <text evidence="2">The sequence shown here is derived from an EMBL/GenBank/DDBJ whole genome shotgun (WGS) entry which is preliminary data.</text>
</comment>
<evidence type="ECO:0000313" key="2">
    <source>
        <dbReference type="EMBL" id="OGG30036.1"/>
    </source>
</evidence>
<sequence length="95" mass="11274">MDNKFSFSLLKVGIPCWFAQWKKQHVKDRFDERRIGLDHIAFKLLTLKELQQVIERLSKMGVKNAGLERFAGKYPYVAFRDPDNIQTEFFIPKKL</sequence>
<dbReference type="Proteomes" id="UP000176409">
    <property type="component" value="Unassembled WGS sequence"/>
</dbReference>
<proteinExistence type="predicted"/>
<dbReference type="AlphaFoldDB" id="A0A1F6AZD2"/>
<gene>
    <name evidence="2" type="ORF">A2973_05330</name>
</gene>
<dbReference type="STRING" id="1798396.A2973_05330"/>
<evidence type="ECO:0000259" key="1">
    <source>
        <dbReference type="PROSITE" id="PS51819"/>
    </source>
</evidence>
<feature type="domain" description="VOC" evidence="1">
    <location>
        <begin position="1"/>
        <end position="92"/>
    </location>
</feature>
<protein>
    <recommendedName>
        <fullName evidence="1">VOC domain-containing protein</fullName>
    </recommendedName>
</protein>
<organism evidence="2 3">
    <name type="scientific">Candidatus Gottesmanbacteria bacterium RIFCSPLOWO2_01_FULL_49_10</name>
    <dbReference type="NCBI Taxonomy" id="1798396"/>
    <lineage>
        <taxon>Bacteria</taxon>
        <taxon>Candidatus Gottesmaniibacteriota</taxon>
    </lineage>
</organism>
<dbReference type="Gene3D" id="3.10.180.10">
    <property type="entry name" value="2,3-Dihydroxybiphenyl 1,2-Dioxygenase, domain 1"/>
    <property type="match status" value="1"/>
</dbReference>
<dbReference type="PROSITE" id="PS51819">
    <property type="entry name" value="VOC"/>
    <property type="match status" value="1"/>
</dbReference>
<dbReference type="EMBL" id="MFJZ01000032">
    <property type="protein sequence ID" value="OGG30036.1"/>
    <property type="molecule type" value="Genomic_DNA"/>
</dbReference>
<reference evidence="2 3" key="1">
    <citation type="journal article" date="2016" name="Nat. Commun.">
        <title>Thousands of microbial genomes shed light on interconnected biogeochemical processes in an aquifer system.</title>
        <authorList>
            <person name="Anantharaman K."/>
            <person name="Brown C.T."/>
            <person name="Hug L.A."/>
            <person name="Sharon I."/>
            <person name="Castelle C.J."/>
            <person name="Probst A.J."/>
            <person name="Thomas B.C."/>
            <person name="Singh A."/>
            <person name="Wilkins M.J."/>
            <person name="Karaoz U."/>
            <person name="Brodie E.L."/>
            <person name="Williams K.H."/>
            <person name="Hubbard S.S."/>
            <person name="Banfield J.F."/>
        </authorList>
    </citation>
    <scope>NUCLEOTIDE SEQUENCE [LARGE SCALE GENOMIC DNA]</scope>
</reference>
<name>A0A1F6AZD2_9BACT</name>
<dbReference type="SUPFAM" id="SSF54593">
    <property type="entry name" value="Glyoxalase/Bleomycin resistance protein/Dihydroxybiphenyl dioxygenase"/>
    <property type="match status" value="1"/>
</dbReference>
<evidence type="ECO:0000313" key="3">
    <source>
        <dbReference type="Proteomes" id="UP000176409"/>
    </source>
</evidence>